<keyword evidence="4" id="KW-1185">Reference proteome</keyword>
<feature type="non-terminal residue" evidence="3">
    <location>
        <position position="181"/>
    </location>
</feature>
<keyword evidence="1" id="KW-0175">Coiled coil</keyword>
<feature type="compositionally biased region" description="Acidic residues" evidence="2">
    <location>
        <begin position="160"/>
        <end position="172"/>
    </location>
</feature>
<comment type="caution">
    <text evidence="3">The sequence shown here is derived from an EMBL/GenBank/DDBJ whole genome shotgun (WGS) entry which is preliminary data.</text>
</comment>
<feature type="region of interest" description="Disordered" evidence="2">
    <location>
        <begin position="160"/>
        <end position="181"/>
    </location>
</feature>
<reference evidence="3" key="1">
    <citation type="submission" date="2021-06" db="EMBL/GenBank/DDBJ databases">
        <authorList>
            <person name="Kallberg Y."/>
            <person name="Tangrot J."/>
            <person name="Rosling A."/>
        </authorList>
    </citation>
    <scope>NUCLEOTIDE SEQUENCE</scope>
    <source>
        <strain evidence="3">MA453B</strain>
    </source>
</reference>
<evidence type="ECO:0000313" key="4">
    <source>
        <dbReference type="Proteomes" id="UP000789405"/>
    </source>
</evidence>
<sequence>MGKVVLCCCIFCQNETNNVGKLASISSRTRHRRREREIQSSHNILHSIPSVNMQTLNISGDDMQIYSMLESYKINISELSSLLKSNNESELEHKEEANKLELEPEEADELELELEEEADKMELELGEGVNEQESLSFISINSLDETSDFLTNRTFIEFESSDDQSSELEEESSNNRYIPDI</sequence>
<organism evidence="3 4">
    <name type="scientific">Dentiscutata erythropus</name>
    <dbReference type="NCBI Taxonomy" id="1348616"/>
    <lineage>
        <taxon>Eukaryota</taxon>
        <taxon>Fungi</taxon>
        <taxon>Fungi incertae sedis</taxon>
        <taxon>Mucoromycota</taxon>
        <taxon>Glomeromycotina</taxon>
        <taxon>Glomeromycetes</taxon>
        <taxon>Diversisporales</taxon>
        <taxon>Gigasporaceae</taxon>
        <taxon>Dentiscutata</taxon>
    </lineage>
</organism>
<proteinExistence type="predicted"/>
<name>A0A9N9JVS2_9GLOM</name>
<dbReference type="AlphaFoldDB" id="A0A9N9JVS2"/>
<feature type="coiled-coil region" evidence="1">
    <location>
        <begin position="100"/>
        <end position="127"/>
    </location>
</feature>
<dbReference type="EMBL" id="CAJVPY010033106">
    <property type="protein sequence ID" value="CAG8798535.1"/>
    <property type="molecule type" value="Genomic_DNA"/>
</dbReference>
<evidence type="ECO:0000256" key="1">
    <source>
        <dbReference type="SAM" id="Coils"/>
    </source>
</evidence>
<evidence type="ECO:0000256" key="2">
    <source>
        <dbReference type="SAM" id="MobiDB-lite"/>
    </source>
</evidence>
<dbReference type="Proteomes" id="UP000789405">
    <property type="component" value="Unassembled WGS sequence"/>
</dbReference>
<evidence type="ECO:0000313" key="3">
    <source>
        <dbReference type="EMBL" id="CAG8798535.1"/>
    </source>
</evidence>
<accession>A0A9N9JVS2</accession>
<gene>
    <name evidence="3" type="ORF">DERYTH_LOCUS22890</name>
</gene>
<protein>
    <submittedName>
        <fullName evidence="3">23301_t:CDS:1</fullName>
    </submittedName>
</protein>
<dbReference type="OrthoDB" id="10649921at2759"/>